<reference evidence="1 2" key="1">
    <citation type="journal article" date="2012" name="J. Bacteriol.">
        <title>Complete genome sequence of strain 1860, a crenarchaeon of the genus pyrobaculum able to grow with various electron acceptors.</title>
        <authorList>
            <person name="Mardanov A.V."/>
            <person name="Gumerov V.M."/>
            <person name="Slobodkina G.B."/>
            <person name="Beletsky A.V."/>
            <person name="Bonch-Osmolovskaya E.A."/>
            <person name="Ravin N.V."/>
            <person name="Skryabin K.G."/>
        </authorList>
    </citation>
    <scope>NUCLEOTIDE SEQUENCE [LARGE SCALE GENOMIC DNA]</scope>
    <source>
        <strain evidence="1 2">1860</strain>
    </source>
</reference>
<evidence type="ECO:0000313" key="2">
    <source>
        <dbReference type="Proteomes" id="UP000005867"/>
    </source>
</evidence>
<accession>G7VE00</accession>
<dbReference type="STRING" id="1104324.P186_1345"/>
<sequence>MAVAELEVLLPRLTRMPPLKKMMLLYKLRGSLDDESFRHLAALLAIDLSRGENPRRWARVDEVEEVPAEPTAPVEELVEKDVDEEEIVEDPEYVGKRIVERLWR</sequence>
<keyword evidence="2" id="KW-1185">Reference proteome</keyword>
<dbReference type="BioCyc" id="PSP1104324:GJSN-1320-MONOMER"/>
<proteinExistence type="predicted"/>
<protein>
    <submittedName>
        <fullName evidence="1">Uncharacterized protein</fullName>
    </submittedName>
</protein>
<name>G7VE00_9CREN</name>
<evidence type="ECO:0000313" key="1">
    <source>
        <dbReference type="EMBL" id="AET32773.1"/>
    </source>
</evidence>
<gene>
    <name evidence="1" type="ORF">P186_1345</name>
</gene>
<dbReference type="EMBL" id="CP003098">
    <property type="protein sequence ID" value="AET32773.1"/>
    <property type="molecule type" value="Genomic_DNA"/>
</dbReference>
<dbReference type="HOGENOM" id="CLU_2217152_0_0_2"/>
<organism evidence="1 2">
    <name type="scientific">Pyrobaculum ferrireducens</name>
    <dbReference type="NCBI Taxonomy" id="1104324"/>
    <lineage>
        <taxon>Archaea</taxon>
        <taxon>Thermoproteota</taxon>
        <taxon>Thermoprotei</taxon>
        <taxon>Thermoproteales</taxon>
        <taxon>Thermoproteaceae</taxon>
        <taxon>Pyrobaculum</taxon>
    </lineage>
</organism>
<dbReference type="GeneID" id="11595603"/>
<dbReference type="RefSeq" id="WP_014288600.1">
    <property type="nucleotide sequence ID" value="NC_016645.1"/>
</dbReference>
<dbReference type="eggNOG" id="arCOG05664">
    <property type="taxonomic scope" value="Archaea"/>
</dbReference>
<dbReference type="KEGG" id="pyr:P186_1345"/>
<dbReference type="AlphaFoldDB" id="G7VE00"/>
<dbReference type="Proteomes" id="UP000005867">
    <property type="component" value="Chromosome"/>
</dbReference>